<accession>C5MFQ0</accession>
<sequence>MLWSSLSLALLPCLTQAYITNFEDVNKLTDLDSTPNVPGLENDIQVKTPQDLLFSGDYVCDKFASLIQSTNDTDEFPVDFNMYVSQTTDEGNNYTVDLYFKNPWHNTYNEFAELNITDPQLVLSKYNPTLISKQDFGVEFKFQFSKGLLCQFMYQFTIAYQLKHQDDDTKSDKIFLSGSCQEHARYYPEDHEYLVNKGFRCVEYNSGFKYDGGKDWCSKFYPQSQCCTSYSRDEVVDRDTCPTVSNSTDSDAVVEPIIIKGSSTIQGGNAASDDLTTTIVSKITVGTTTKADTTIPVSAPVTTSDSNGKAAATTSEFILDPNFVIDPSFIIDPSFVLDPGFVVDPSFVNDPSFVLDPGFIVDPSIFANPSFTVDPGFNAPGTPNTLTTVTLPNAPVPTSSTGLTTVTLPNAPVPTSSTGLTTVTLPNAPVQASSTGLTTLIL</sequence>
<feature type="chain" id="PRO_5002955600" description="Flo11 domain-containing protein" evidence="1">
    <location>
        <begin position="18"/>
        <end position="442"/>
    </location>
</feature>
<gene>
    <name evidence="2" type="ORF">CTRG_04893</name>
</gene>
<dbReference type="STRING" id="294747.C5MFQ0"/>
<protein>
    <recommendedName>
        <fullName evidence="4">Flo11 domain-containing protein</fullName>
    </recommendedName>
</protein>
<dbReference type="HOGENOM" id="CLU_050393_0_0_1"/>
<dbReference type="RefSeq" id="XP_002550595.1">
    <property type="nucleotide sequence ID" value="XM_002550549.1"/>
</dbReference>
<reference evidence="2 3" key="1">
    <citation type="journal article" date="2009" name="Nature">
        <title>Evolution of pathogenicity and sexual reproduction in eight Candida genomes.</title>
        <authorList>
            <person name="Butler G."/>
            <person name="Rasmussen M.D."/>
            <person name="Lin M.F."/>
            <person name="Santos M.A."/>
            <person name="Sakthikumar S."/>
            <person name="Munro C.A."/>
            <person name="Rheinbay E."/>
            <person name="Grabherr M."/>
            <person name="Forche A."/>
            <person name="Reedy J.L."/>
            <person name="Agrafioti I."/>
            <person name="Arnaud M.B."/>
            <person name="Bates S."/>
            <person name="Brown A.J."/>
            <person name="Brunke S."/>
            <person name="Costanzo M.C."/>
            <person name="Fitzpatrick D.A."/>
            <person name="de Groot P.W."/>
            <person name="Harris D."/>
            <person name="Hoyer L.L."/>
            <person name="Hube B."/>
            <person name="Klis F.M."/>
            <person name="Kodira C."/>
            <person name="Lennard N."/>
            <person name="Logue M.E."/>
            <person name="Martin R."/>
            <person name="Neiman A.M."/>
            <person name="Nikolaou E."/>
            <person name="Quail M.A."/>
            <person name="Quinn J."/>
            <person name="Santos M.C."/>
            <person name="Schmitzberger F.F."/>
            <person name="Sherlock G."/>
            <person name="Shah P."/>
            <person name="Silverstein K.A."/>
            <person name="Skrzypek M.S."/>
            <person name="Soll D."/>
            <person name="Staggs R."/>
            <person name="Stansfield I."/>
            <person name="Stumpf M.P."/>
            <person name="Sudbery P.E."/>
            <person name="Srikantha T."/>
            <person name="Zeng Q."/>
            <person name="Berman J."/>
            <person name="Berriman M."/>
            <person name="Heitman J."/>
            <person name="Gow N.A."/>
            <person name="Lorenz M.C."/>
            <person name="Birren B.W."/>
            <person name="Kellis M."/>
            <person name="Cuomo C.A."/>
        </authorList>
    </citation>
    <scope>NUCLEOTIDE SEQUENCE [LARGE SCALE GENOMIC DNA]</scope>
    <source>
        <strain evidence="3">ATCC MYA-3404 / T1</strain>
    </source>
</reference>
<dbReference type="Proteomes" id="UP000002037">
    <property type="component" value="Unassembled WGS sequence"/>
</dbReference>
<evidence type="ECO:0000256" key="1">
    <source>
        <dbReference type="SAM" id="SignalP"/>
    </source>
</evidence>
<dbReference type="OrthoDB" id="4006709at2759"/>
<dbReference type="KEGG" id="ctp:CTRG_04893"/>
<evidence type="ECO:0000313" key="2">
    <source>
        <dbReference type="EMBL" id="EER31163.1"/>
    </source>
</evidence>
<proteinExistence type="predicted"/>
<evidence type="ECO:0000313" key="3">
    <source>
        <dbReference type="Proteomes" id="UP000002037"/>
    </source>
</evidence>
<dbReference type="GeneID" id="8298896"/>
<keyword evidence="3" id="KW-1185">Reference proteome</keyword>
<feature type="signal peptide" evidence="1">
    <location>
        <begin position="1"/>
        <end position="17"/>
    </location>
</feature>
<dbReference type="EMBL" id="GG692401">
    <property type="protein sequence ID" value="EER31163.1"/>
    <property type="molecule type" value="Genomic_DNA"/>
</dbReference>
<dbReference type="VEuPathDB" id="FungiDB:CTRG_04893"/>
<keyword evidence="1" id="KW-0732">Signal</keyword>
<dbReference type="AlphaFoldDB" id="C5MFQ0"/>
<organism evidence="2 3">
    <name type="scientific">Candida tropicalis (strain ATCC MYA-3404 / T1)</name>
    <name type="common">Yeast</name>
    <dbReference type="NCBI Taxonomy" id="294747"/>
    <lineage>
        <taxon>Eukaryota</taxon>
        <taxon>Fungi</taxon>
        <taxon>Dikarya</taxon>
        <taxon>Ascomycota</taxon>
        <taxon>Saccharomycotina</taxon>
        <taxon>Pichiomycetes</taxon>
        <taxon>Debaryomycetaceae</taxon>
        <taxon>Candida/Lodderomyces clade</taxon>
        <taxon>Candida</taxon>
    </lineage>
</organism>
<evidence type="ECO:0008006" key="4">
    <source>
        <dbReference type="Google" id="ProtNLM"/>
    </source>
</evidence>
<name>C5MFQ0_CANTT</name>
<dbReference type="eggNOG" id="ENOG502RPS8">
    <property type="taxonomic scope" value="Eukaryota"/>
</dbReference>